<feature type="region of interest" description="Disordered" evidence="1">
    <location>
        <begin position="42"/>
        <end position="71"/>
    </location>
</feature>
<feature type="region of interest" description="Disordered" evidence="1">
    <location>
        <begin position="1"/>
        <end position="25"/>
    </location>
</feature>
<reference evidence="2" key="1">
    <citation type="submission" date="2015-05" db="EMBL/GenBank/DDBJ databases">
        <title>Permanent draft genome of Rhodopirellula islandicus K833.</title>
        <authorList>
            <person name="Kizina J."/>
            <person name="Richter M."/>
            <person name="Glockner F.O."/>
            <person name="Harder J."/>
        </authorList>
    </citation>
    <scope>NUCLEOTIDE SEQUENCE [LARGE SCALE GENOMIC DNA]</scope>
    <source>
        <strain evidence="2">K833</strain>
    </source>
</reference>
<keyword evidence="3" id="KW-1185">Reference proteome</keyword>
<dbReference type="AlphaFoldDB" id="A0A0J1BBS5"/>
<dbReference type="EMBL" id="LECT01000030">
    <property type="protein sequence ID" value="KLU03971.1"/>
    <property type="molecule type" value="Genomic_DNA"/>
</dbReference>
<evidence type="ECO:0000256" key="1">
    <source>
        <dbReference type="SAM" id="MobiDB-lite"/>
    </source>
</evidence>
<accession>A0A0J1BBS5</accession>
<dbReference type="Proteomes" id="UP000036367">
    <property type="component" value="Unassembled WGS sequence"/>
</dbReference>
<comment type="caution">
    <text evidence="2">The sequence shown here is derived from an EMBL/GenBank/DDBJ whole genome shotgun (WGS) entry which is preliminary data.</text>
</comment>
<sequence length="71" mass="7397">MQASAIAEVSESFDATRSLAASPQDEPAQQLIFGAAVALPAVSQASHSQASHEQLSHETSPSRQQSQPASH</sequence>
<protein>
    <submittedName>
        <fullName evidence="2">Uncharacterized protein</fullName>
    </submittedName>
</protein>
<feature type="compositionally biased region" description="Polar residues" evidence="1">
    <location>
        <begin position="58"/>
        <end position="71"/>
    </location>
</feature>
<evidence type="ECO:0000313" key="3">
    <source>
        <dbReference type="Proteomes" id="UP000036367"/>
    </source>
</evidence>
<name>A0A0J1BBS5_RHOIS</name>
<organism evidence="2 3">
    <name type="scientific">Rhodopirellula islandica</name>
    <dbReference type="NCBI Taxonomy" id="595434"/>
    <lineage>
        <taxon>Bacteria</taxon>
        <taxon>Pseudomonadati</taxon>
        <taxon>Planctomycetota</taxon>
        <taxon>Planctomycetia</taxon>
        <taxon>Pirellulales</taxon>
        <taxon>Pirellulaceae</taxon>
        <taxon>Rhodopirellula</taxon>
    </lineage>
</organism>
<feature type="compositionally biased region" description="Low complexity" evidence="1">
    <location>
        <begin position="42"/>
        <end position="53"/>
    </location>
</feature>
<gene>
    <name evidence="2" type="ORF">RISK_003940</name>
</gene>
<proteinExistence type="predicted"/>
<evidence type="ECO:0000313" key="2">
    <source>
        <dbReference type="EMBL" id="KLU03971.1"/>
    </source>
</evidence>